<dbReference type="AlphaFoldDB" id="A0A381S6D5"/>
<dbReference type="SUPFAM" id="SSF51679">
    <property type="entry name" value="Bacterial luciferase-like"/>
    <property type="match status" value="1"/>
</dbReference>
<reference evidence="3" key="1">
    <citation type="submission" date="2018-05" db="EMBL/GenBank/DDBJ databases">
        <authorList>
            <person name="Lanie J.A."/>
            <person name="Ng W.-L."/>
            <person name="Kazmierczak K.M."/>
            <person name="Andrzejewski T.M."/>
            <person name="Davidsen T.M."/>
            <person name="Wayne K.J."/>
            <person name="Tettelin H."/>
            <person name="Glass J.I."/>
            <person name="Rusch D."/>
            <person name="Podicherti R."/>
            <person name="Tsui H.-C.T."/>
            <person name="Winkler M.E."/>
        </authorList>
    </citation>
    <scope>NUCLEOTIDE SEQUENCE</scope>
</reference>
<dbReference type="PANTHER" id="PTHR43244:SF1">
    <property type="entry name" value="5,10-METHYLENETETRAHYDROMETHANOPTERIN REDUCTASE"/>
    <property type="match status" value="1"/>
</dbReference>
<proteinExistence type="predicted"/>
<evidence type="ECO:0000313" key="3">
    <source>
        <dbReference type="EMBL" id="SUZ98878.1"/>
    </source>
</evidence>
<dbReference type="PANTHER" id="PTHR43244">
    <property type="match status" value="1"/>
</dbReference>
<accession>A0A381S6D5</accession>
<dbReference type="Pfam" id="PF00296">
    <property type="entry name" value="Bac_luciferase"/>
    <property type="match status" value="1"/>
</dbReference>
<feature type="domain" description="Luciferase-like" evidence="2">
    <location>
        <begin position="3"/>
        <end position="298"/>
    </location>
</feature>
<dbReference type="Gene3D" id="3.20.20.30">
    <property type="entry name" value="Luciferase-like domain"/>
    <property type="match status" value="1"/>
</dbReference>
<sequence length="334" mass="36319">MDPAGVVALARECEKAGFDRVGISDVLLWPDSFMLQALVATRTERVEIGAMVTNPYSRHPAVLAGALATLDEISGGRAFLGLGVGAGLEAVGIDYPRPVRTLRESITVIRSLLDGETVRFSGETVRLEPASLVRPTERRPPLVIGTRSPAVMRLAGEVADRVLVGARYLSPELAATYRAWLSDGADRAGRDVNLIEVAPRLTLCVSENGQAARTSVKRYVAHYVSLLRPTELRLDPGWLDDIDAALDRSKGWYFDHARHDDPELDRLVDDDLVRKFAVAGTPEECVELLETTLGLGFTSLSCNLAAVRRPGNTMESGLSETISAAAEVFQRRGW</sequence>
<dbReference type="InterPro" id="IPR011251">
    <property type="entry name" value="Luciferase-like_dom"/>
</dbReference>
<organism evidence="3">
    <name type="scientific">marine metagenome</name>
    <dbReference type="NCBI Taxonomy" id="408172"/>
    <lineage>
        <taxon>unclassified sequences</taxon>
        <taxon>metagenomes</taxon>
        <taxon>ecological metagenomes</taxon>
    </lineage>
</organism>
<name>A0A381S6D5_9ZZZZ</name>
<dbReference type="InterPro" id="IPR050564">
    <property type="entry name" value="F420-G6PD/mer"/>
</dbReference>
<dbReference type="EMBL" id="UINC01002647">
    <property type="protein sequence ID" value="SUZ98878.1"/>
    <property type="molecule type" value="Genomic_DNA"/>
</dbReference>
<protein>
    <recommendedName>
        <fullName evidence="2">Luciferase-like domain-containing protein</fullName>
    </recommendedName>
</protein>
<dbReference type="GO" id="GO:0016705">
    <property type="term" value="F:oxidoreductase activity, acting on paired donors, with incorporation or reduction of molecular oxygen"/>
    <property type="evidence" value="ECO:0007669"/>
    <property type="project" value="InterPro"/>
</dbReference>
<gene>
    <name evidence="3" type="ORF">METZ01_LOCUS51732</name>
</gene>
<keyword evidence="1" id="KW-0560">Oxidoreductase</keyword>
<evidence type="ECO:0000259" key="2">
    <source>
        <dbReference type="Pfam" id="PF00296"/>
    </source>
</evidence>
<evidence type="ECO:0000256" key="1">
    <source>
        <dbReference type="ARBA" id="ARBA00023002"/>
    </source>
</evidence>
<dbReference type="InterPro" id="IPR036661">
    <property type="entry name" value="Luciferase-like_sf"/>
</dbReference>